<sequence>MPDIHPILDADLPAAAHFLHTHMNPNLSTTQWCQAFQHGWLPDRPNHGFMLVDKGEIVGLFMAVYGQRLIRGTLARFCNPNSWVVLPAYRGNYSRLLMRALLEQPDFHFFITTPNPVVTKLFERAHFTTMDARLSLLPCLPGLPLPRQAILTDLDAIEASLDAANGAIVRDHRGLPWLKWVVVGPPQQACLVLYKTRIFKKLPSARILYLSNTTHFLAQRWVLGRYLLLRHGMATMQVDTRFFPTPPPLSYTLIDRQPKLYSSPTLEGADFGYIYSESVALDQ</sequence>
<dbReference type="KEGG" id="mgm:Mmc1_3313"/>
<gene>
    <name evidence="1" type="ordered locus">Mmc1_3313</name>
</gene>
<evidence type="ECO:0000313" key="2">
    <source>
        <dbReference type="Proteomes" id="UP000002586"/>
    </source>
</evidence>
<dbReference type="SUPFAM" id="SSF55729">
    <property type="entry name" value="Acyl-CoA N-acyltransferases (Nat)"/>
    <property type="match status" value="1"/>
</dbReference>
<protein>
    <recommendedName>
        <fullName evidence="3">N-acetyltransferase domain-containing protein</fullName>
    </recommendedName>
</protein>
<evidence type="ECO:0000313" key="1">
    <source>
        <dbReference type="EMBL" id="ABK45802.1"/>
    </source>
</evidence>
<dbReference type="InterPro" id="IPR016181">
    <property type="entry name" value="Acyl_CoA_acyltransferase"/>
</dbReference>
<dbReference type="EMBL" id="CP000471">
    <property type="protein sequence ID" value="ABK45802.1"/>
    <property type="molecule type" value="Genomic_DNA"/>
</dbReference>
<accession>A0LCV9</accession>
<proteinExistence type="predicted"/>
<dbReference type="STRING" id="156889.Mmc1_3313"/>
<organism evidence="1 2">
    <name type="scientific">Magnetococcus marinus (strain ATCC BAA-1437 / JCM 17883 / MC-1)</name>
    <dbReference type="NCBI Taxonomy" id="156889"/>
    <lineage>
        <taxon>Bacteria</taxon>
        <taxon>Pseudomonadati</taxon>
        <taxon>Pseudomonadota</taxon>
        <taxon>Magnetococcia</taxon>
        <taxon>Magnetococcales</taxon>
        <taxon>Magnetococcaceae</taxon>
        <taxon>Magnetococcus</taxon>
    </lineage>
</organism>
<name>A0LCV9_MAGMM</name>
<evidence type="ECO:0008006" key="3">
    <source>
        <dbReference type="Google" id="ProtNLM"/>
    </source>
</evidence>
<dbReference type="Proteomes" id="UP000002586">
    <property type="component" value="Chromosome"/>
</dbReference>
<keyword evidence="2" id="KW-1185">Reference proteome</keyword>
<dbReference type="HOGENOM" id="CLU_978858_0_0_5"/>
<reference evidence="1 2" key="2">
    <citation type="journal article" date="2012" name="Int. J. Syst. Evol. Microbiol.">
        <title>Magnetococcus marinus gen. nov., sp. nov., a marine, magnetotactic bacterium that represents a novel lineage (Magnetococcaceae fam. nov.; Magnetococcales ord. nov.) at the base of the Alphaproteobacteria.</title>
        <authorList>
            <person name="Bazylinski D.A."/>
            <person name="Williams T.J."/>
            <person name="Lefevre C.T."/>
            <person name="Berg R.J."/>
            <person name="Zhang C.L."/>
            <person name="Bowser S.S."/>
            <person name="Dean A.J."/>
            <person name="Beveridge T.J."/>
        </authorList>
    </citation>
    <scope>NUCLEOTIDE SEQUENCE [LARGE SCALE GENOMIC DNA]</scope>
    <source>
        <strain evidence="2">ATCC BAA-1437 / JCM 17883 / MC-1</strain>
    </source>
</reference>
<dbReference type="OrthoDB" id="5571267at2"/>
<dbReference type="RefSeq" id="WP_011714861.1">
    <property type="nucleotide sequence ID" value="NC_008576.1"/>
</dbReference>
<reference evidence="2" key="1">
    <citation type="journal article" date="2009" name="Appl. Environ. Microbiol.">
        <title>Complete genome sequence of the chemolithoautotrophic marine magnetotactic coccus strain MC-1.</title>
        <authorList>
            <person name="Schubbe S."/>
            <person name="Williams T.J."/>
            <person name="Xie G."/>
            <person name="Kiss H.E."/>
            <person name="Brettin T.S."/>
            <person name="Martinez D."/>
            <person name="Ross C.A."/>
            <person name="Schuler D."/>
            <person name="Cox B.L."/>
            <person name="Nealson K.H."/>
            <person name="Bazylinski D.A."/>
        </authorList>
    </citation>
    <scope>NUCLEOTIDE SEQUENCE [LARGE SCALE GENOMIC DNA]</scope>
    <source>
        <strain evidence="2">ATCC BAA-1437 / JCM 17883 / MC-1</strain>
    </source>
</reference>
<dbReference type="eggNOG" id="ENOG5032SXW">
    <property type="taxonomic scope" value="Bacteria"/>
</dbReference>
<dbReference type="AlphaFoldDB" id="A0LCV9"/>